<evidence type="ECO:0000256" key="1">
    <source>
        <dbReference type="SAM" id="MobiDB-lite"/>
    </source>
</evidence>
<accession>A0A5B7IWU7</accession>
<dbReference type="AlphaFoldDB" id="A0A5B7IWU7"/>
<evidence type="ECO:0000313" key="2">
    <source>
        <dbReference type="EMBL" id="MPC85138.1"/>
    </source>
</evidence>
<keyword evidence="3" id="KW-1185">Reference proteome</keyword>
<feature type="region of interest" description="Disordered" evidence="1">
    <location>
        <begin position="1"/>
        <end position="32"/>
    </location>
</feature>
<feature type="compositionally biased region" description="Polar residues" evidence="1">
    <location>
        <begin position="15"/>
        <end position="26"/>
    </location>
</feature>
<proteinExistence type="predicted"/>
<dbReference type="Proteomes" id="UP000324222">
    <property type="component" value="Unassembled WGS sequence"/>
</dbReference>
<reference evidence="2 3" key="1">
    <citation type="submission" date="2019-05" db="EMBL/GenBank/DDBJ databases">
        <title>Another draft genome of Portunus trituberculatus and its Hox gene families provides insights of decapod evolution.</title>
        <authorList>
            <person name="Jeong J.-H."/>
            <person name="Song I."/>
            <person name="Kim S."/>
            <person name="Choi T."/>
            <person name="Kim D."/>
            <person name="Ryu S."/>
            <person name="Kim W."/>
        </authorList>
    </citation>
    <scope>NUCLEOTIDE SEQUENCE [LARGE SCALE GENOMIC DNA]</scope>
    <source>
        <tissue evidence="2">Muscle</tissue>
    </source>
</reference>
<organism evidence="2 3">
    <name type="scientific">Portunus trituberculatus</name>
    <name type="common">Swimming crab</name>
    <name type="synonym">Neptunus trituberculatus</name>
    <dbReference type="NCBI Taxonomy" id="210409"/>
    <lineage>
        <taxon>Eukaryota</taxon>
        <taxon>Metazoa</taxon>
        <taxon>Ecdysozoa</taxon>
        <taxon>Arthropoda</taxon>
        <taxon>Crustacea</taxon>
        <taxon>Multicrustacea</taxon>
        <taxon>Malacostraca</taxon>
        <taxon>Eumalacostraca</taxon>
        <taxon>Eucarida</taxon>
        <taxon>Decapoda</taxon>
        <taxon>Pleocyemata</taxon>
        <taxon>Brachyura</taxon>
        <taxon>Eubrachyura</taxon>
        <taxon>Portunoidea</taxon>
        <taxon>Portunidae</taxon>
        <taxon>Portuninae</taxon>
        <taxon>Portunus</taxon>
    </lineage>
</organism>
<evidence type="ECO:0000313" key="3">
    <source>
        <dbReference type="Proteomes" id="UP000324222"/>
    </source>
</evidence>
<name>A0A5B7IWU7_PORTR</name>
<comment type="caution">
    <text evidence="2">The sequence shown here is derived from an EMBL/GenBank/DDBJ whole genome shotgun (WGS) entry which is preliminary data.</text>
</comment>
<sequence length="51" mass="5687">MRPTVALSQRHGKTDSLSHASSSTPRSVVHGPDKVFHPVGLFWSQPRIYVM</sequence>
<gene>
    <name evidence="2" type="ORF">E2C01_079900</name>
</gene>
<dbReference type="EMBL" id="VSRR010067460">
    <property type="protein sequence ID" value="MPC85138.1"/>
    <property type="molecule type" value="Genomic_DNA"/>
</dbReference>
<protein>
    <submittedName>
        <fullName evidence="2">Uncharacterized protein</fullName>
    </submittedName>
</protein>